<evidence type="ECO:0000313" key="4">
    <source>
        <dbReference type="Proteomes" id="UP000242855"/>
    </source>
</evidence>
<organism evidence="3 4">
    <name type="scientific">Capnocytophaga cynodegmi</name>
    <dbReference type="NCBI Taxonomy" id="28189"/>
    <lineage>
        <taxon>Bacteria</taxon>
        <taxon>Pseudomonadati</taxon>
        <taxon>Bacteroidota</taxon>
        <taxon>Flavobacteriia</taxon>
        <taxon>Flavobacteriales</taxon>
        <taxon>Flavobacteriaceae</taxon>
        <taxon>Capnocytophaga</taxon>
    </lineage>
</organism>
<dbReference type="AlphaFoldDB" id="A0A286NTE5"/>
<dbReference type="PROSITE" id="PS51257">
    <property type="entry name" value="PROKAR_LIPOPROTEIN"/>
    <property type="match status" value="1"/>
</dbReference>
<proteinExistence type="predicted"/>
<keyword evidence="1" id="KW-0175">Coiled coil</keyword>
<gene>
    <name evidence="3" type="ORF">CGC48_00785</name>
</gene>
<feature type="coiled-coil region" evidence="1">
    <location>
        <begin position="168"/>
        <end position="227"/>
    </location>
</feature>
<dbReference type="Proteomes" id="UP000242855">
    <property type="component" value="Chromosome"/>
</dbReference>
<dbReference type="KEGG" id="ccyn:CGC48_00785"/>
<evidence type="ECO:0000256" key="1">
    <source>
        <dbReference type="SAM" id="Coils"/>
    </source>
</evidence>
<sequence length="265" mass="29626">MAIKIKQKIMFDTQYNVNNTGLNGCVGLGGCDNHRARAGQAEAHFNSLPGRIGEVRSKISALETGTLQAEYVSLEELQANRRKRIAELDNEINKATITRDMWLQNPEVAAGSGLGWFGKRLWNKAFSCDTYTNREKEYKERALPLEKELSAVTERLAVLQTKFSPSNMQLIRAEAQKLEQEVKVREQKLASILAEIENLKATYNARKEAERLALEQQAREAERLKNAPKQEASQGNMTTLLLVLAAIGAGAYFFKGKDKPTKVNA</sequence>
<evidence type="ECO:0000313" key="3">
    <source>
        <dbReference type="EMBL" id="ATA67280.1"/>
    </source>
</evidence>
<dbReference type="EMBL" id="CP022378">
    <property type="protein sequence ID" value="ATA67280.1"/>
    <property type="molecule type" value="Genomic_DNA"/>
</dbReference>
<reference evidence="3 4" key="1">
    <citation type="journal article" date="2017" name="Genome Announc.">
        <title>Twelve Complete Reference Genomes of Clinical Isolates in the Capnocytophaga Genus.</title>
        <authorList>
            <person name="Villarma A."/>
            <person name="Gulvik C.A."/>
            <person name="Rowe L.A."/>
            <person name="Sheth M."/>
            <person name="Juieng P."/>
            <person name="Nicholson A.C."/>
            <person name="Loparev V.N."/>
            <person name="McQuiston J.R."/>
        </authorList>
    </citation>
    <scope>NUCLEOTIDE SEQUENCE [LARGE SCALE GENOMIC DNA]</scope>
    <source>
        <strain evidence="3 4">G7591</strain>
    </source>
</reference>
<name>A0A286NTE5_9FLAO</name>
<accession>A0A286NTE5</accession>
<evidence type="ECO:0000256" key="2">
    <source>
        <dbReference type="SAM" id="Phobius"/>
    </source>
</evidence>
<keyword evidence="2" id="KW-0812">Transmembrane</keyword>
<feature type="transmembrane region" description="Helical" evidence="2">
    <location>
        <begin position="235"/>
        <end position="254"/>
    </location>
</feature>
<keyword evidence="2" id="KW-0472">Membrane</keyword>
<protein>
    <submittedName>
        <fullName evidence="3">Uncharacterized protein</fullName>
    </submittedName>
</protein>
<keyword evidence="2" id="KW-1133">Transmembrane helix</keyword>